<keyword evidence="4" id="KW-1185">Reference proteome</keyword>
<feature type="compositionally biased region" description="Basic and acidic residues" evidence="1">
    <location>
        <begin position="286"/>
        <end position="297"/>
    </location>
</feature>
<dbReference type="EMBL" id="CP151509">
    <property type="protein sequence ID" value="WZN64188.1"/>
    <property type="molecule type" value="Genomic_DNA"/>
</dbReference>
<evidence type="ECO:0000256" key="1">
    <source>
        <dbReference type="SAM" id="MobiDB-lite"/>
    </source>
</evidence>
<keyword evidence="2" id="KW-0472">Membrane</keyword>
<protein>
    <submittedName>
        <fullName evidence="3">Uncharacterized protein</fullName>
    </submittedName>
</protein>
<dbReference type="AlphaFoldDB" id="A0AAX4PDF0"/>
<sequence>MGFARHFVPTDVYSYGPTYKASRLLHALDMEPADDAEEVPQSDAMQTVVPVEGFEFPSDLRYPCQVPCECELPTSLRARISDEEWRKEVRPLLNAGLAEHFNAPRLLRLAPLLSTACGLSILGMLVYMTARNATSSSDRSGTRELGALVGVFGFLCCAQILVVLTDHFRNVDMERRCAELTQRWRAKKLAFSFFATRRRGLIKSLKFVVVLHQAPDGVAEAAKLAKNPKAMQLCAVQRRYTRQSVDQGQLAARPAPRMTIIEEGPQDVAVAVAVVEEETGAAAAAKAEEEAPLETKKVPPPPPPKKQKRWMEFQSVKPKEDPGGQAEAKAPIIRGLSRKRSVHFNPIVEQAEEAVETGQTDLPRTINIRRSSIALKPPSPM</sequence>
<evidence type="ECO:0000256" key="2">
    <source>
        <dbReference type="SAM" id="Phobius"/>
    </source>
</evidence>
<dbReference type="Proteomes" id="UP001472866">
    <property type="component" value="Chromosome 09"/>
</dbReference>
<organism evidence="3 4">
    <name type="scientific">Chloropicon roscoffensis</name>
    <dbReference type="NCBI Taxonomy" id="1461544"/>
    <lineage>
        <taxon>Eukaryota</taxon>
        <taxon>Viridiplantae</taxon>
        <taxon>Chlorophyta</taxon>
        <taxon>Chloropicophyceae</taxon>
        <taxon>Chloropicales</taxon>
        <taxon>Chloropicaceae</taxon>
        <taxon>Chloropicon</taxon>
    </lineage>
</organism>
<proteinExistence type="predicted"/>
<feature type="transmembrane region" description="Helical" evidence="2">
    <location>
        <begin position="145"/>
        <end position="165"/>
    </location>
</feature>
<evidence type="ECO:0000313" key="3">
    <source>
        <dbReference type="EMBL" id="WZN64188.1"/>
    </source>
</evidence>
<keyword evidence="2" id="KW-0812">Transmembrane</keyword>
<reference evidence="3 4" key="1">
    <citation type="submission" date="2024-03" db="EMBL/GenBank/DDBJ databases">
        <title>Complete genome sequence of the green alga Chloropicon roscoffensis RCC1871.</title>
        <authorList>
            <person name="Lemieux C."/>
            <person name="Pombert J.-F."/>
            <person name="Otis C."/>
            <person name="Turmel M."/>
        </authorList>
    </citation>
    <scope>NUCLEOTIDE SEQUENCE [LARGE SCALE GENOMIC DNA]</scope>
    <source>
        <strain evidence="3 4">RCC1871</strain>
    </source>
</reference>
<feature type="transmembrane region" description="Helical" evidence="2">
    <location>
        <begin position="109"/>
        <end position="130"/>
    </location>
</feature>
<accession>A0AAX4PDF0</accession>
<gene>
    <name evidence="3" type="ORF">HKI87_09g57420</name>
</gene>
<keyword evidence="2" id="KW-1133">Transmembrane helix</keyword>
<name>A0AAX4PDF0_9CHLO</name>
<feature type="region of interest" description="Disordered" evidence="1">
    <location>
        <begin position="283"/>
        <end position="309"/>
    </location>
</feature>
<evidence type="ECO:0000313" key="4">
    <source>
        <dbReference type="Proteomes" id="UP001472866"/>
    </source>
</evidence>